<accession>A0A2N5US04</accession>
<dbReference type="Proteomes" id="UP000235392">
    <property type="component" value="Unassembled WGS sequence"/>
</dbReference>
<gene>
    <name evidence="1" type="ORF">PCASD_08828</name>
</gene>
<evidence type="ECO:0000313" key="1">
    <source>
        <dbReference type="EMBL" id="PLW40522.1"/>
    </source>
</evidence>
<name>A0A2N5US04_9BASI</name>
<protein>
    <submittedName>
        <fullName evidence="1">Uncharacterized protein</fullName>
    </submittedName>
</protein>
<comment type="caution">
    <text evidence="1">The sequence shown here is derived from an EMBL/GenBank/DDBJ whole genome shotgun (WGS) entry which is preliminary data.</text>
</comment>
<sequence length="149" mass="16781">MPHDEMRGDMLRRMLKKREKFAILKDKITSHWLEADTTVERADGLVGFRSLLEARYAPYNLSTTVHERGPAAIINSSASAVNQEKKFNSLDYPKCISNPNMIGDAPEMKTHHSDFDNIRHSLIIDLRGLNPSAVGGMAVLTEQTNELIF</sequence>
<dbReference type="AlphaFoldDB" id="A0A2N5US04"/>
<reference evidence="1 2" key="1">
    <citation type="submission" date="2017-11" db="EMBL/GenBank/DDBJ databases">
        <title>De novo assembly and phasing of dikaryotic genomes from two isolates of Puccinia coronata f. sp. avenae, the causal agent of oat crown rust.</title>
        <authorList>
            <person name="Miller M.E."/>
            <person name="Zhang Y."/>
            <person name="Omidvar V."/>
            <person name="Sperschneider J."/>
            <person name="Schwessinger B."/>
            <person name="Raley C."/>
            <person name="Palmer J.M."/>
            <person name="Garnica D."/>
            <person name="Upadhyaya N."/>
            <person name="Rathjen J."/>
            <person name="Taylor J.M."/>
            <person name="Park R.F."/>
            <person name="Dodds P.N."/>
            <person name="Hirsch C.D."/>
            <person name="Kianian S.F."/>
            <person name="Figueroa M."/>
        </authorList>
    </citation>
    <scope>NUCLEOTIDE SEQUENCE [LARGE SCALE GENOMIC DNA]</scope>
    <source>
        <strain evidence="1">12SD80</strain>
    </source>
</reference>
<evidence type="ECO:0000313" key="2">
    <source>
        <dbReference type="Proteomes" id="UP000235392"/>
    </source>
</evidence>
<proteinExistence type="predicted"/>
<dbReference type="EMBL" id="PGCI01000101">
    <property type="protein sequence ID" value="PLW40522.1"/>
    <property type="molecule type" value="Genomic_DNA"/>
</dbReference>
<organism evidence="1 2">
    <name type="scientific">Puccinia coronata f. sp. avenae</name>
    <dbReference type="NCBI Taxonomy" id="200324"/>
    <lineage>
        <taxon>Eukaryota</taxon>
        <taxon>Fungi</taxon>
        <taxon>Dikarya</taxon>
        <taxon>Basidiomycota</taxon>
        <taxon>Pucciniomycotina</taxon>
        <taxon>Pucciniomycetes</taxon>
        <taxon>Pucciniales</taxon>
        <taxon>Pucciniaceae</taxon>
        <taxon>Puccinia</taxon>
    </lineage>
</organism>